<gene>
    <name evidence="1" type="ORF">NTH_01070</name>
</gene>
<proteinExistence type="predicted"/>
<evidence type="ECO:0000313" key="2">
    <source>
        <dbReference type="Proteomes" id="UP001342418"/>
    </source>
</evidence>
<keyword evidence="2" id="KW-1185">Reference proteome</keyword>
<evidence type="ECO:0008006" key="3">
    <source>
        <dbReference type="Google" id="ProtNLM"/>
    </source>
</evidence>
<dbReference type="Proteomes" id="UP001342418">
    <property type="component" value="Chromosome"/>
</dbReference>
<organism evidence="1 2">
    <name type="scientific">Nitratireductor thuwali</name>
    <dbReference type="NCBI Taxonomy" id="2267699"/>
    <lineage>
        <taxon>Bacteria</taxon>
        <taxon>Pseudomonadati</taxon>
        <taxon>Pseudomonadota</taxon>
        <taxon>Alphaproteobacteria</taxon>
        <taxon>Hyphomicrobiales</taxon>
        <taxon>Phyllobacteriaceae</taxon>
        <taxon>Nitratireductor</taxon>
    </lineage>
</organism>
<evidence type="ECO:0000313" key="1">
    <source>
        <dbReference type="EMBL" id="UUP16623.1"/>
    </source>
</evidence>
<dbReference type="RefSeq" id="WP_338529035.1">
    <property type="nucleotide sequence ID" value="NZ_CP030941.1"/>
</dbReference>
<sequence>MNRIPFENPVLLFVGLNRPSKIENVEEAYVFLSDWPVHGRDAAHAVALKACRAALLNEVEPETARAAFLEFAKRHSILAPETEGVIAARALEAANRVAG</sequence>
<name>A0ABY5MHA9_9HYPH</name>
<reference evidence="1 2" key="1">
    <citation type="submission" date="2018-07" db="EMBL/GenBank/DDBJ databases">
        <title>Genome sequence of Nitratireductor thuwali#1536.</title>
        <authorList>
            <person name="Michoud G."/>
            <person name="Merlino G."/>
            <person name="Sefrji F.O."/>
            <person name="Daffonchio D."/>
        </authorList>
    </citation>
    <scope>NUCLEOTIDE SEQUENCE [LARGE SCALE GENOMIC DNA]</scope>
    <source>
        <strain evidence="2">Nit1536</strain>
    </source>
</reference>
<dbReference type="Gene3D" id="6.10.250.730">
    <property type="match status" value="1"/>
</dbReference>
<dbReference type="InterPro" id="IPR010385">
    <property type="entry name" value="DUF982"/>
</dbReference>
<dbReference type="Pfam" id="PF06169">
    <property type="entry name" value="DUF982"/>
    <property type="match status" value="1"/>
</dbReference>
<dbReference type="EMBL" id="CP030941">
    <property type="protein sequence ID" value="UUP16623.1"/>
    <property type="molecule type" value="Genomic_DNA"/>
</dbReference>
<protein>
    <recommendedName>
        <fullName evidence="3">DUF982 domain-containing protein</fullName>
    </recommendedName>
</protein>
<accession>A0ABY5MHA9</accession>